<evidence type="ECO:0000313" key="2">
    <source>
        <dbReference type="EMBL" id="KAA3950957.1"/>
    </source>
</evidence>
<dbReference type="EMBL" id="JAQNZF010000003">
    <property type="protein sequence ID" value="MDC2741280.1"/>
    <property type="molecule type" value="Genomic_DNA"/>
</dbReference>
<dbReference type="EMBL" id="VWLB01000036">
    <property type="protein sequence ID" value="KAA3925549.1"/>
    <property type="molecule type" value="Genomic_DNA"/>
</dbReference>
<evidence type="ECO:0000313" key="5">
    <source>
        <dbReference type="EMBL" id="RGX05708.1"/>
    </source>
</evidence>
<proteinExistence type="predicted"/>
<gene>
    <name evidence="5" type="ORF">DWV35_24435</name>
    <name evidence="3" type="ORF">F3B98_09890</name>
    <name evidence="2" type="ORF">F3D71_14460</name>
    <name evidence="1" type="ORF">F3F25_19800</name>
    <name evidence="4" type="ORF">PO382_03475</name>
</gene>
<dbReference type="Proteomes" id="UP000365824">
    <property type="component" value="Unassembled WGS sequence"/>
</dbReference>
<dbReference type="EMBL" id="QSBI01000050">
    <property type="protein sequence ID" value="RGX05708.1"/>
    <property type="molecule type" value="Genomic_DNA"/>
</dbReference>
<dbReference type="Proteomes" id="UP000435985">
    <property type="component" value="Unassembled WGS sequence"/>
</dbReference>
<comment type="caution">
    <text evidence="1">The sequence shown here is derived from an EMBL/GenBank/DDBJ whole genome shotgun (WGS) entry which is preliminary data.</text>
</comment>
<dbReference type="EMBL" id="VWLE01000201">
    <property type="protein sequence ID" value="KAA3950957.1"/>
    <property type="molecule type" value="Genomic_DNA"/>
</dbReference>
<name>A0A139L719_BACOV</name>
<accession>A0A139L719</accession>
<dbReference type="Proteomes" id="UP000323717">
    <property type="component" value="Unassembled WGS sequence"/>
</dbReference>
<protein>
    <submittedName>
        <fullName evidence="1">Uncharacterized protein</fullName>
    </submittedName>
</protein>
<sequence length="59" mass="6986">MKESHTGIGICRCYQCRMKKKNCSTSGRKSLKRAINKFRRKQLKLDKVTRHNHFGGYWA</sequence>
<evidence type="ECO:0000313" key="4">
    <source>
        <dbReference type="EMBL" id="MDC2741280.1"/>
    </source>
</evidence>
<evidence type="ECO:0000313" key="3">
    <source>
        <dbReference type="EMBL" id="KAA4664690.1"/>
    </source>
</evidence>
<reference evidence="7 8" key="2">
    <citation type="journal article" date="2019" name="Nat. Med.">
        <title>A library of human gut bacterial isolates paired with longitudinal multiomics data enables mechanistic microbiome research.</title>
        <authorList>
            <person name="Poyet M."/>
            <person name="Groussin M."/>
            <person name="Gibbons S.M."/>
            <person name="Avila-Pacheco J."/>
            <person name="Jiang X."/>
            <person name="Kearney S.M."/>
            <person name="Perrotta A.R."/>
            <person name="Berdy B."/>
            <person name="Zhao S."/>
            <person name="Lieberman T.D."/>
            <person name="Swanson P.K."/>
            <person name="Smith M."/>
            <person name="Roesemann S."/>
            <person name="Alexander J.E."/>
            <person name="Rich S.A."/>
            <person name="Livny J."/>
            <person name="Vlamakis H."/>
            <person name="Clish C."/>
            <person name="Bullock K."/>
            <person name="Deik A."/>
            <person name="Scott J."/>
            <person name="Pierce K.A."/>
            <person name="Xavier R.J."/>
            <person name="Alm E.J."/>
        </authorList>
    </citation>
    <scope>NUCLEOTIDE SEQUENCE [LARGE SCALE GENOMIC DNA]</scope>
    <source>
        <strain evidence="3 9">BIOML-A14</strain>
        <strain evidence="1 8">BIOML-A160</strain>
        <strain evidence="2 7">BIOML-A163</strain>
    </source>
</reference>
<organism evidence="1 8">
    <name type="scientific">Bacteroides ovatus</name>
    <dbReference type="NCBI Taxonomy" id="28116"/>
    <lineage>
        <taxon>Bacteria</taxon>
        <taxon>Pseudomonadati</taxon>
        <taxon>Bacteroidota</taxon>
        <taxon>Bacteroidia</taxon>
        <taxon>Bacteroidales</taxon>
        <taxon>Bacteroidaceae</taxon>
        <taxon>Bacteroides</taxon>
    </lineage>
</organism>
<dbReference type="EMBL" id="VWFO01000009">
    <property type="protein sequence ID" value="KAA4664690.1"/>
    <property type="molecule type" value="Genomic_DNA"/>
</dbReference>
<reference evidence="5 6" key="1">
    <citation type="submission" date="2018-08" db="EMBL/GenBank/DDBJ databases">
        <title>A genome reference for cultivated species of the human gut microbiota.</title>
        <authorList>
            <person name="Zou Y."/>
            <person name="Xue W."/>
            <person name="Luo G."/>
        </authorList>
    </citation>
    <scope>NUCLEOTIDE SEQUENCE [LARGE SCALE GENOMIC DNA]</scope>
    <source>
        <strain evidence="5 6">AF04-46</strain>
    </source>
</reference>
<dbReference type="RefSeq" id="WP_008650648.1">
    <property type="nucleotide sequence ID" value="NZ_CAAKNR010000122.1"/>
</dbReference>
<evidence type="ECO:0000313" key="1">
    <source>
        <dbReference type="EMBL" id="KAA3925549.1"/>
    </source>
</evidence>
<reference evidence="4" key="3">
    <citation type="submission" date="2022-10" db="EMBL/GenBank/DDBJ databases">
        <title>Human gut microbiome strain richness.</title>
        <authorList>
            <person name="Chen-Liaw A."/>
        </authorList>
    </citation>
    <scope>NUCLEOTIDE SEQUENCE</scope>
    <source>
        <strain evidence="4">BSD2780120875st1_E1_BSD2780120875_150330</strain>
    </source>
</reference>
<evidence type="ECO:0000313" key="9">
    <source>
        <dbReference type="Proteomes" id="UP000435985"/>
    </source>
</evidence>
<dbReference type="Proteomes" id="UP001219389">
    <property type="component" value="Unassembled WGS sequence"/>
</dbReference>
<evidence type="ECO:0000313" key="6">
    <source>
        <dbReference type="Proteomes" id="UP000286031"/>
    </source>
</evidence>
<evidence type="ECO:0000313" key="7">
    <source>
        <dbReference type="Proteomes" id="UP000323717"/>
    </source>
</evidence>
<evidence type="ECO:0000313" key="8">
    <source>
        <dbReference type="Proteomes" id="UP000365824"/>
    </source>
</evidence>
<dbReference type="AlphaFoldDB" id="A0A139L719"/>
<dbReference type="Proteomes" id="UP000286031">
    <property type="component" value="Unassembled WGS sequence"/>
</dbReference>